<name>A0ABT5ACD0_9CYAN</name>
<reference evidence="1 2" key="1">
    <citation type="submission" date="2023-01" db="EMBL/GenBank/DDBJ databases">
        <title>Genomes from the Australian National Cyanobacteria Reference Collection.</title>
        <authorList>
            <person name="Willis A."/>
            <person name="Lee E.M.F."/>
        </authorList>
    </citation>
    <scope>NUCLEOTIDE SEQUENCE [LARGE SCALE GENOMIC DNA]</scope>
    <source>
        <strain evidence="1 2">CS-1226</strain>
    </source>
</reference>
<dbReference type="Proteomes" id="UP001211249">
    <property type="component" value="Unassembled WGS sequence"/>
</dbReference>
<comment type="caution">
    <text evidence="1">The sequence shown here is derived from an EMBL/GenBank/DDBJ whole genome shotgun (WGS) entry which is preliminary data.</text>
</comment>
<sequence>MEQLIYDLQNVTKKMKVEFDEQMERKDQLIETQNEIIADREKTIENQARIIAEMEELLRGFPLAGGE</sequence>
<evidence type="ECO:0008006" key="3">
    <source>
        <dbReference type="Google" id="ProtNLM"/>
    </source>
</evidence>
<gene>
    <name evidence="1" type="ORF">PN451_03605</name>
</gene>
<dbReference type="EMBL" id="JAQMUC010000020">
    <property type="protein sequence ID" value="MDB9534942.1"/>
    <property type="molecule type" value="Genomic_DNA"/>
</dbReference>
<accession>A0ABT5ACD0</accession>
<dbReference type="RefSeq" id="WP_271794960.1">
    <property type="nucleotide sequence ID" value="NZ_JAQMUC010000020.1"/>
</dbReference>
<evidence type="ECO:0000313" key="2">
    <source>
        <dbReference type="Proteomes" id="UP001211249"/>
    </source>
</evidence>
<protein>
    <recommendedName>
        <fullName evidence="3">DUF904 domain-containing protein</fullName>
    </recommendedName>
</protein>
<proteinExistence type="predicted"/>
<evidence type="ECO:0000313" key="1">
    <source>
        <dbReference type="EMBL" id="MDB9534942.1"/>
    </source>
</evidence>
<organism evidence="1 2">
    <name type="scientific">Dolichospermum planctonicum CS-1226</name>
    <dbReference type="NCBI Taxonomy" id="3021751"/>
    <lineage>
        <taxon>Bacteria</taxon>
        <taxon>Bacillati</taxon>
        <taxon>Cyanobacteriota</taxon>
        <taxon>Cyanophyceae</taxon>
        <taxon>Nostocales</taxon>
        <taxon>Aphanizomenonaceae</taxon>
        <taxon>Dolichospermum</taxon>
        <taxon>Dolichospermum planctonicum</taxon>
    </lineage>
</organism>
<keyword evidence="2" id="KW-1185">Reference proteome</keyword>